<sequence>MHVALWFVQILLAVVFLGAGGLKLFGSQETLRAKLGDLADAAPLPALRALGAAEVAAAIGLVAPQATGIAPILVVAAAAGIVIVGIGAAAYHRKRQEWALVAFTLALALAAGFVIWGRLSQ</sequence>
<evidence type="ECO:0000313" key="7">
    <source>
        <dbReference type="Proteomes" id="UP000179616"/>
    </source>
</evidence>
<organism evidence="6 7">
    <name type="scientific">Mycobacteroides franklinii</name>
    <dbReference type="NCBI Taxonomy" id="948102"/>
    <lineage>
        <taxon>Bacteria</taxon>
        <taxon>Bacillati</taxon>
        <taxon>Actinomycetota</taxon>
        <taxon>Actinomycetes</taxon>
        <taxon>Mycobacteriales</taxon>
        <taxon>Mycobacteriaceae</taxon>
        <taxon>Mycobacteroides</taxon>
    </lineage>
</organism>
<keyword evidence="2 5" id="KW-0812">Transmembrane</keyword>
<dbReference type="Proteomes" id="UP000179616">
    <property type="component" value="Unassembled WGS sequence"/>
</dbReference>
<comment type="subcellular location">
    <subcellularLocation>
        <location evidence="1">Membrane</location>
        <topology evidence="1">Multi-pass membrane protein</topology>
    </subcellularLocation>
</comment>
<dbReference type="STRING" id="948102.BKG76_15430"/>
<reference evidence="6 7" key="1">
    <citation type="submission" date="2016-10" db="EMBL/GenBank/DDBJ databases">
        <title>Evaluation of Human, Veterinary and Environmental Mycobacterium chelonae Isolates by Core Genome Phylogenomic Analysis, Targeted Gene Comparison, and Anti-microbial Susceptibility Patterns: A Tale of Mistaken Identities.</title>
        <authorList>
            <person name="Fogelson S.B."/>
            <person name="Camus A.C."/>
            <person name="Lorenz W."/>
            <person name="Vasireddy R."/>
            <person name="Vasireddy S."/>
            <person name="Smith T."/>
            <person name="Brown-Elliott B.A."/>
            <person name="Wallace R.J.Jr."/>
            <person name="Hasan N.A."/>
            <person name="Reischl U."/>
            <person name="Sanchez S."/>
        </authorList>
    </citation>
    <scope>NUCLEOTIDE SEQUENCE [LARGE SCALE GENOMIC DNA]</scope>
    <source>
        <strain evidence="6 7">1559</strain>
    </source>
</reference>
<dbReference type="Pfam" id="PF13564">
    <property type="entry name" value="DoxX_2"/>
    <property type="match status" value="1"/>
</dbReference>
<evidence type="ECO:0000256" key="2">
    <source>
        <dbReference type="ARBA" id="ARBA00022692"/>
    </source>
</evidence>
<dbReference type="EMBL" id="MLIK01000019">
    <property type="protein sequence ID" value="OHU21938.1"/>
    <property type="molecule type" value="Genomic_DNA"/>
</dbReference>
<evidence type="ECO:0000256" key="3">
    <source>
        <dbReference type="ARBA" id="ARBA00022989"/>
    </source>
</evidence>
<evidence type="ECO:0008006" key="8">
    <source>
        <dbReference type="Google" id="ProtNLM"/>
    </source>
</evidence>
<evidence type="ECO:0000256" key="5">
    <source>
        <dbReference type="SAM" id="Phobius"/>
    </source>
</evidence>
<proteinExistence type="predicted"/>
<evidence type="ECO:0000256" key="4">
    <source>
        <dbReference type="ARBA" id="ARBA00023136"/>
    </source>
</evidence>
<protein>
    <recommendedName>
        <fullName evidence="8">DoxX family protein</fullName>
    </recommendedName>
</protein>
<dbReference type="AlphaFoldDB" id="A0A1S1LAE6"/>
<dbReference type="RefSeq" id="WP_070938395.1">
    <property type="nucleotide sequence ID" value="NZ_MLIK01000019.1"/>
</dbReference>
<gene>
    <name evidence="6" type="ORF">BKG76_15430</name>
</gene>
<comment type="caution">
    <text evidence="6">The sequence shown here is derived from an EMBL/GenBank/DDBJ whole genome shotgun (WGS) entry which is preliminary data.</text>
</comment>
<feature type="transmembrane region" description="Helical" evidence="5">
    <location>
        <begin position="69"/>
        <end position="91"/>
    </location>
</feature>
<feature type="transmembrane region" description="Helical" evidence="5">
    <location>
        <begin position="6"/>
        <end position="25"/>
    </location>
</feature>
<keyword evidence="4 5" id="KW-0472">Membrane</keyword>
<evidence type="ECO:0000256" key="1">
    <source>
        <dbReference type="ARBA" id="ARBA00004141"/>
    </source>
</evidence>
<keyword evidence="3 5" id="KW-1133">Transmembrane helix</keyword>
<feature type="transmembrane region" description="Helical" evidence="5">
    <location>
        <begin position="98"/>
        <end position="119"/>
    </location>
</feature>
<dbReference type="GO" id="GO:0016020">
    <property type="term" value="C:membrane"/>
    <property type="evidence" value="ECO:0007669"/>
    <property type="project" value="UniProtKB-SubCell"/>
</dbReference>
<dbReference type="GeneID" id="57168202"/>
<dbReference type="InterPro" id="IPR032808">
    <property type="entry name" value="DoxX"/>
</dbReference>
<accession>A0A1S1LAE6</accession>
<name>A0A1S1LAE6_9MYCO</name>
<evidence type="ECO:0000313" key="6">
    <source>
        <dbReference type="EMBL" id="OHU21938.1"/>
    </source>
</evidence>